<dbReference type="PANTHER" id="PTHR47099:SF1">
    <property type="entry name" value="METHYLCOBAMIDE:COM METHYLTRANSFERASE MTBA"/>
    <property type="match status" value="1"/>
</dbReference>
<name>A0A7V4JPB1_9BACT</name>
<dbReference type="Gene3D" id="3.20.20.210">
    <property type="match status" value="1"/>
</dbReference>
<dbReference type="CDD" id="cd03465">
    <property type="entry name" value="URO-D_like"/>
    <property type="match status" value="1"/>
</dbReference>
<dbReference type="GO" id="GO:0004853">
    <property type="term" value="F:uroporphyrinogen decarboxylase activity"/>
    <property type="evidence" value="ECO:0007669"/>
    <property type="project" value="InterPro"/>
</dbReference>
<evidence type="ECO:0000313" key="2">
    <source>
        <dbReference type="EMBL" id="HGU15195.1"/>
    </source>
</evidence>
<evidence type="ECO:0000259" key="1">
    <source>
        <dbReference type="Pfam" id="PF01208"/>
    </source>
</evidence>
<dbReference type="Pfam" id="PF01208">
    <property type="entry name" value="URO-D"/>
    <property type="match status" value="1"/>
</dbReference>
<dbReference type="InterPro" id="IPR038071">
    <property type="entry name" value="UROD/MetE-like_sf"/>
</dbReference>
<accession>A0A7V4JPB1</accession>
<gene>
    <name evidence="2" type="ORF">ENU91_00815</name>
</gene>
<dbReference type="AlphaFoldDB" id="A0A7V4JPB1"/>
<feature type="domain" description="Uroporphyrinogen decarboxylase (URO-D)" evidence="1">
    <location>
        <begin position="77"/>
        <end position="357"/>
    </location>
</feature>
<dbReference type="GO" id="GO:0006779">
    <property type="term" value="P:porphyrin-containing compound biosynthetic process"/>
    <property type="evidence" value="ECO:0007669"/>
    <property type="project" value="InterPro"/>
</dbReference>
<reference evidence="2" key="1">
    <citation type="journal article" date="2020" name="mSystems">
        <title>Genome- and Community-Level Interaction Insights into Carbon Utilization and Element Cycling Functions of Hydrothermarchaeota in Hydrothermal Sediment.</title>
        <authorList>
            <person name="Zhou Z."/>
            <person name="Liu Y."/>
            <person name="Xu W."/>
            <person name="Pan J."/>
            <person name="Luo Z.H."/>
            <person name="Li M."/>
        </authorList>
    </citation>
    <scope>NUCLEOTIDE SEQUENCE [LARGE SCALE GENOMIC DNA]</scope>
    <source>
        <strain evidence="2">SpSt-711</strain>
    </source>
</reference>
<dbReference type="InterPro" id="IPR000257">
    <property type="entry name" value="Uroporphyrinogen_deCOase"/>
</dbReference>
<organism evidence="2">
    <name type="scientific">Thermodesulfobacterium geofontis</name>
    <dbReference type="NCBI Taxonomy" id="1295609"/>
    <lineage>
        <taxon>Bacteria</taxon>
        <taxon>Pseudomonadati</taxon>
        <taxon>Thermodesulfobacteriota</taxon>
        <taxon>Thermodesulfobacteria</taxon>
        <taxon>Thermodesulfobacteriales</taxon>
        <taxon>Thermodesulfobacteriaceae</taxon>
        <taxon>Thermodesulfobacterium</taxon>
    </lineage>
</organism>
<sequence>MYSPLERFLIAATLQEPDQVPACPFATGHFISWFAGIPEQQAVEYWAGDYRKKLSSQLTVIKAFPEVQFWPGIWPDFGIAPEMTAFGCEVSFPKNASPAVRVPAIKSIEDIDKLRVPDPKHDGLMPLYLESYSHMIREIPKELRNNYGYCQWAITLGPTDIIGLSMGYDKFLVSLYRYPDAIHKAYKIVTKAIITWIEAQREVIGSDLLTLIAGDADCFLNPKQFEIFVFPYLKEICTKLKKKGNIILYHNDGDTTHLLDKLKDIGANMFNYGQVGEESMDTALVKRKVGNKMCLVGGLNPIGVLLKGKPEEVDYACKKAISEGGQNGGFILSTGGAMAAHTPHENILAMINAARKYGKYPLSLDLVRD</sequence>
<protein>
    <recommendedName>
        <fullName evidence="1">Uroporphyrinogen decarboxylase (URO-D) domain-containing protein</fullName>
    </recommendedName>
</protein>
<proteinExistence type="predicted"/>
<dbReference type="PANTHER" id="PTHR47099">
    <property type="entry name" value="METHYLCOBAMIDE:COM METHYLTRANSFERASE MTBA"/>
    <property type="match status" value="1"/>
</dbReference>
<comment type="caution">
    <text evidence="2">The sequence shown here is derived from an EMBL/GenBank/DDBJ whole genome shotgun (WGS) entry which is preliminary data.</text>
</comment>
<dbReference type="EMBL" id="DTEI01000018">
    <property type="protein sequence ID" value="HGU15195.1"/>
    <property type="molecule type" value="Genomic_DNA"/>
</dbReference>
<dbReference type="InterPro" id="IPR052024">
    <property type="entry name" value="Methanogen_methyltrans"/>
</dbReference>
<dbReference type="SUPFAM" id="SSF51726">
    <property type="entry name" value="UROD/MetE-like"/>
    <property type="match status" value="1"/>
</dbReference>